<organism evidence="4 5">
    <name type="scientific">Microbotryum intermedium</name>
    <dbReference type="NCBI Taxonomy" id="269621"/>
    <lineage>
        <taxon>Eukaryota</taxon>
        <taxon>Fungi</taxon>
        <taxon>Dikarya</taxon>
        <taxon>Basidiomycota</taxon>
        <taxon>Pucciniomycotina</taxon>
        <taxon>Microbotryomycetes</taxon>
        <taxon>Microbotryales</taxon>
        <taxon>Microbotryaceae</taxon>
        <taxon>Microbotryum</taxon>
    </lineage>
</organism>
<dbReference type="InterPro" id="IPR044855">
    <property type="entry name" value="CoA-Trfase_III_dom3_sf"/>
</dbReference>
<evidence type="ECO:0000256" key="1">
    <source>
        <dbReference type="ARBA" id="ARBA00008383"/>
    </source>
</evidence>
<dbReference type="GO" id="GO:0047369">
    <property type="term" value="F:succinate-hydroxymethylglutarate CoA-transferase activity"/>
    <property type="evidence" value="ECO:0007669"/>
    <property type="project" value="TreeGrafter"/>
</dbReference>
<keyword evidence="2" id="KW-0808">Transferase</keyword>
<proteinExistence type="inferred from homology"/>
<comment type="similarity">
    <text evidence="1">Belongs to the CoA-transferase III family.</text>
</comment>
<dbReference type="AlphaFoldDB" id="A0A238FNB5"/>
<dbReference type="Gene3D" id="3.40.50.10540">
    <property type="entry name" value="Crotonobetainyl-coa:carnitine coa-transferase, domain 1"/>
    <property type="match status" value="1"/>
</dbReference>
<gene>
    <name evidence="4" type="ORF">BQ2448_6091</name>
</gene>
<dbReference type="OrthoDB" id="5863171at2759"/>
<evidence type="ECO:0000313" key="4">
    <source>
        <dbReference type="EMBL" id="SCV73661.1"/>
    </source>
</evidence>
<dbReference type="STRING" id="269621.A0A238FNB5"/>
<dbReference type="InterPro" id="IPR050483">
    <property type="entry name" value="CoA-transferase_III_domain"/>
</dbReference>
<reference evidence="5" key="1">
    <citation type="submission" date="2016-09" db="EMBL/GenBank/DDBJ databases">
        <authorList>
            <person name="Jeantristanb JTB J.-T."/>
            <person name="Ricardo R."/>
        </authorList>
    </citation>
    <scope>NUCLEOTIDE SEQUENCE [LARGE SCALE GENOMIC DNA]</scope>
</reference>
<dbReference type="GO" id="GO:0005739">
    <property type="term" value="C:mitochondrion"/>
    <property type="evidence" value="ECO:0007669"/>
    <property type="project" value="TreeGrafter"/>
</dbReference>
<evidence type="ECO:0000256" key="2">
    <source>
        <dbReference type="ARBA" id="ARBA00022679"/>
    </source>
</evidence>
<dbReference type="Proteomes" id="UP000198372">
    <property type="component" value="Unassembled WGS sequence"/>
</dbReference>
<dbReference type="SUPFAM" id="SSF89796">
    <property type="entry name" value="CoA-transferase family III (CaiB/BaiF)"/>
    <property type="match status" value="1"/>
</dbReference>
<feature type="region of interest" description="Disordered" evidence="3">
    <location>
        <begin position="111"/>
        <end position="131"/>
    </location>
</feature>
<accession>A0A238FNB5</accession>
<dbReference type="InterPro" id="IPR003673">
    <property type="entry name" value="CoA-Trfase_fam_III"/>
</dbReference>
<dbReference type="PANTHER" id="PTHR48207:SF3">
    <property type="entry name" value="SUCCINATE--HYDROXYMETHYLGLUTARATE COA-TRANSFERASE"/>
    <property type="match status" value="1"/>
</dbReference>
<evidence type="ECO:0000256" key="3">
    <source>
        <dbReference type="SAM" id="MobiDB-lite"/>
    </source>
</evidence>
<dbReference type="EMBL" id="FMSP01000019">
    <property type="protein sequence ID" value="SCV73661.1"/>
    <property type="molecule type" value="Genomic_DNA"/>
</dbReference>
<name>A0A238FNB5_9BASI</name>
<dbReference type="InterPro" id="IPR023606">
    <property type="entry name" value="CoA-Trfase_III_dom_1_sf"/>
</dbReference>
<evidence type="ECO:0000313" key="5">
    <source>
        <dbReference type="Proteomes" id="UP000198372"/>
    </source>
</evidence>
<dbReference type="Pfam" id="PF02515">
    <property type="entry name" value="CoA_transf_3"/>
    <property type="match status" value="1"/>
</dbReference>
<dbReference type="PANTHER" id="PTHR48207">
    <property type="entry name" value="SUCCINATE--HYDROXYMETHYLGLUTARATE COA-TRANSFERASE"/>
    <property type="match status" value="1"/>
</dbReference>
<dbReference type="Gene3D" id="3.30.1540.10">
    <property type="entry name" value="formyl-coa transferase, domain 3"/>
    <property type="match status" value="1"/>
</dbReference>
<protein>
    <submittedName>
        <fullName evidence="4">BQ2448_6091 protein</fullName>
    </submittedName>
</protein>
<sequence length="480" mass="51746">MTTRLLNPGLGASCLTRHALNPTWQRSTAVVRLTRRHSLSTSSRVQAMPPPLKGIKVLDLTRVLAGPYATMMLSDLGADVGVPNCPMVQVWKIEHPTRGDDTRAWNPPSAPLIELPPTSPASPTSKVQLRTDDWSKLPPESTYFLQANRGKRSIGINLKNPEGLKLVLELVKKADVLVENYVPGKLAELGLSYETCKKMNPKLIYASISGYGQTGPYAGNPGYDVNIEAEAGLMHITGEPDAPPVKVGVAITDLTTGLYLKGAVLAALISRSQTGKGVWIDCSLFDSQIASLANVASNYLIAGQEATRQGTAHPSIVPYQVFPTQDGFIMIGAGNDSQFKKLTTLISQPDLSSSPDYSTNALRVANRSKLISLLNKAFRSRPTSSWLSHFKGGGFPFAPVNNIAQTFAHPQAKARKVTVSVNHPRAGKIDLLAPAVVYDGEKMKVDRPPPVLGQHTVEVLREVLGLEDEKIKVLQDGGAV</sequence>
<keyword evidence="5" id="KW-1185">Reference proteome</keyword>